<dbReference type="VEuPathDB" id="FungiDB:BO71DRAFT_318279"/>
<dbReference type="OrthoDB" id="5344325at2759"/>
<dbReference type="InterPro" id="IPR053178">
    <property type="entry name" value="Osmoadaptation_assoc"/>
</dbReference>
<proteinExistence type="predicted"/>
<dbReference type="GO" id="GO:0003677">
    <property type="term" value="F:DNA binding"/>
    <property type="evidence" value="ECO:0007669"/>
    <property type="project" value="UniProtKB-KW"/>
</dbReference>
<feature type="compositionally biased region" description="Basic and acidic residues" evidence="5">
    <location>
        <begin position="181"/>
        <end position="194"/>
    </location>
</feature>
<dbReference type="GO" id="GO:0000981">
    <property type="term" value="F:DNA-binding transcription factor activity, RNA polymerase II-specific"/>
    <property type="evidence" value="ECO:0007669"/>
    <property type="project" value="InterPro"/>
</dbReference>
<dbReference type="EMBL" id="KZ825822">
    <property type="protein sequence ID" value="PYH97601.1"/>
    <property type="molecule type" value="Genomic_DNA"/>
</dbReference>
<dbReference type="STRING" id="1448320.A0A319DJ94"/>
<keyword evidence="1" id="KW-0805">Transcription regulation</keyword>
<dbReference type="GO" id="GO:0009893">
    <property type="term" value="P:positive regulation of metabolic process"/>
    <property type="evidence" value="ECO:0007669"/>
    <property type="project" value="UniProtKB-ARBA"/>
</dbReference>
<dbReference type="SMART" id="SM00066">
    <property type="entry name" value="GAL4"/>
    <property type="match status" value="1"/>
</dbReference>
<dbReference type="GO" id="GO:0008270">
    <property type="term" value="F:zinc ion binding"/>
    <property type="evidence" value="ECO:0007669"/>
    <property type="project" value="InterPro"/>
</dbReference>
<dbReference type="AlphaFoldDB" id="A0A319DJ94"/>
<evidence type="ECO:0000256" key="4">
    <source>
        <dbReference type="ARBA" id="ARBA00023242"/>
    </source>
</evidence>
<name>A0A319DJ94_9EURO</name>
<evidence type="ECO:0000313" key="7">
    <source>
        <dbReference type="EMBL" id="PYH97601.1"/>
    </source>
</evidence>
<keyword evidence="8" id="KW-1185">Reference proteome</keyword>
<dbReference type="Pfam" id="PF11951">
    <property type="entry name" value="Fungal_trans_2"/>
    <property type="match status" value="1"/>
</dbReference>
<dbReference type="InterPro" id="IPR036864">
    <property type="entry name" value="Zn2-C6_fun-type_DNA-bd_sf"/>
</dbReference>
<dbReference type="Pfam" id="PF00172">
    <property type="entry name" value="Zn_clus"/>
    <property type="match status" value="1"/>
</dbReference>
<evidence type="ECO:0000256" key="3">
    <source>
        <dbReference type="ARBA" id="ARBA00023163"/>
    </source>
</evidence>
<sequence length="617" mass="69416">MGNPYPQAVLVPDQLRKKTALTSSQLVRQLRSCKVCRFRKVKCDRVKPCHACCAHGYPSKCAYDTDPEDTLQPISQVDEIRNLRDEICELTATINSREHQTRNPRRLAQLQNLFDVIRSAPLDVTNRIVADVRRSRWGKHEEAISVEPANGAEGAKHRAVALRSFSSHGHDDTIDTEDEADYRSGHHDFSRSSSEDSEDSSYGSICHMGSSKPMLEVFIERFVDAFSPEVHTKAGRAGALRRAAGIRMFSPILMDAFESVATAYFGRSIQDPNLEASGFRLYPRVLRGLQQALQDPERSKAESTLVTVILLMAFESVERTASGSLLAHVHGALRLIEHRGPENHIHGVEHLLYTELRPFWVSAAFITRRPCFLASEEWINLPWSANTSNRDILHYLLDLAVEVPALLGQFDDLQMTADSIVYSVHEMTVKQTSLWDAVADLTERFCQWKTQWVDTYPDGPPREVEALPSEEFPLFQCRDFRTGGGLMTPTKFVYPDLRLAQTMCLYYAVRLVLSSTDTRPAGRIGPLDQYALGCGICRTLEWYIQNAAGNMINRLAFPVRVAWEVFPEGGPERRFMLDVFKLVEKRHALGLWGSGMSELSPRAGSPQAEPPEVVQNG</sequence>
<evidence type="ECO:0000256" key="1">
    <source>
        <dbReference type="ARBA" id="ARBA00023015"/>
    </source>
</evidence>
<protein>
    <recommendedName>
        <fullName evidence="6">Zn(2)-C6 fungal-type domain-containing protein</fullName>
    </recommendedName>
</protein>
<evidence type="ECO:0000313" key="8">
    <source>
        <dbReference type="Proteomes" id="UP000247810"/>
    </source>
</evidence>
<reference evidence="7 8" key="1">
    <citation type="submission" date="2018-02" db="EMBL/GenBank/DDBJ databases">
        <title>The genomes of Aspergillus section Nigri reveals drivers in fungal speciation.</title>
        <authorList>
            <consortium name="DOE Joint Genome Institute"/>
            <person name="Vesth T.C."/>
            <person name="Nybo J."/>
            <person name="Theobald S."/>
            <person name="Brandl J."/>
            <person name="Frisvad J.C."/>
            <person name="Nielsen K.F."/>
            <person name="Lyhne E.K."/>
            <person name="Kogle M.E."/>
            <person name="Kuo A."/>
            <person name="Riley R."/>
            <person name="Clum A."/>
            <person name="Nolan M."/>
            <person name="Lipzen A."/>
            <person name="Salamov A."/>
            <person name="Henrissat B."/>
            <person name="Wiebenga A."/>
            <person name="De vries R.P."/>
            <person name="Grigoriev I.V."/>
            <person name="Mortensen U.H."/>
            <person name="Andersen M.R."/>
            <person name="Baker S.E."/>
        </authorList>
    </citation>
    <scope>NUCLEOTIDE SEQUENCE [LARGE SCALE GENOMIC DNA]</scope>
    <source>
        <strain evidence="7 8">CBS 707.79</strain>
    </source>
</reference>
<dbReference type="PANTHER" id="PTHR38111:SF2">
    <property type="entry name" value="FINGER DOMAIN PROTEIN, PUTATIVE (AFU_ORTHOLOGUE AFUA_1G01560)-RELATED"/>
    <property type="match status" value="1"/>
</dbReference>
<evidence type="ECO:0000259" key="6">
    <source>
        <dbReference type="PROSITE" id="PS50048"/>
    </source>
</evidence>
<keyword evidence="2" id="KW-0238">DNA-binding</keyword>
<dbReference type="PROSITE" id="PS00463">
    <property type="entry name" value="ZN2_CY6_FUNGAL_1"/>
    <property type="match status" value="1"/>
</dbReference>
<feature type="domain" description="Zn(2)-C6 fungal-type" evidence="6">
    <location>
        <begin position="32"/>
        <end position="63"/>
    </location>
</feature>
<dbReference type="Gene3D" id="4.10.240.10">
    <property type="entry name" value="Zn(2)-C6 fungal-type DNA-binding domain"/>
    <property type="match status" value="1"/>
</dbReference>
<dbReference type="InterPro" id="IPR001138">
    <property type="entry name" value="Zn2Cys6_DnaBD"/>
</dbReference>
<feature type="region of interest" description="Disordered" evidence="5">
    <location>
        <begin position="598"/>
        <end position="617"/>
    </location>
</feature>
<evidence type="ECO:0000256" key="2">
    <source>
        <dbReference type="ARBA" id="ARBA00023125"/>
    </source>
</evidence>
<dbReference type="PANTHER" id="PTHR38111">
    <property type="entry name" value="ZN(2)-C6 FUNGAL-TYPE DOMAIN-CONTAINING PROTEIN-RELATED"/>
    <property type="match status" value="1"/>
</dbReference>
<dbReference type="Proteomes" id="UP000247810">
    <property type="component" value="Unassembled WGS sequence"/>
</dbReference>
<accession>A0A319DJ94</accession>
<evidence type="ECO:0000256" key="5">
    <source>
        <dbReference type="SAM" id="MobiDB-lite"/>
    </source>
</evidence>
<keyword evidence="4" id="KW-0539">Nucleus</keyword>
<dbReference type="SUPFAM" id="SSF57701">
    <property type="entry name" value="Zn2/Cys6 DNA-binding domain"/>
    <property type="match status" value="1"/>
</dbReference>
<keyword evidence="3" id="KW-0804">Transcription</keyword>
<dbReference type="CDD" id="cd00067">
    <property type="entry name" value="GAL4"/>
    <property type="match status" value="1"/>
</dbReference>
<gene>
    <name evidence="7" type="ORF">BO71DRAFT_318279</name>
</gene>
<feature type="region of interest" description="Disordered" evidence="5">
    <location>
        <begin position="166"/>
        <end position="203"/>
    </location>
</feature>
<dbReference type="PROSITE" id="PS50048">
    <property type="entry name" value="ZN2_CY6_FUNGAL_2"/>
    <property type="match status" value="1"/>
</dbReference>
<organism evidence="7 8">
    <name type="scientific">Aspergillus ellipticus CBS 707.79</name>
    <dbReference type="NCBI Taxonomy" id="1448320"/>
    <lineage>
        <taxon>Eukaryota</taxon>
        <taxon>Fungi</taxon>
        <taxon>Dikarya</taxon>
        <taxon>Ascomycota</taxon>
        <taxon>Pezizomycotina</taxon>
        <taxon>Eurotiomycetes</taxon>
        <taxon>Eurotiomycetidae</taxon>
        <taxon>Eurotiales</taxon>
        <taxon>Aspergillaceae</taxon>
        <taxon>Aspergillus</taxon>
        <taxon>Aspergillus subgen. Circumdati</taxon>
    </lineage>
</organism>
<dbReference type="InterPro" id="IPR021858">
    <property type="entry name" value="Fun_TF"/>
</dbReference>